<feature type="region of interest" description="Disordered" evidence="3">
    <location>
        <begin position="195"/>
        <end position="276"/>
    </location>
</feature>
<evidence type="ECO:0000256" key="1">
    <source>
        <dbReference type="ARBA" id="ARBA00022722"/>
    </source>
</evidence>
<feature type="compositionally biased region" description="Polar residues" evidence="3">
    <location>
        <begin position="195"/>
        <end position="217"/>
    </location>
</feature>
<keyword evidence="1" id="KW-0540">Nuclease</keyword>
<keyword evidence="2" id="KW-0175">Coiled coil</keyword>
<sequence length="276" mass="31340">MNKSNMRGENDFGYWAYLQSAKPTMGGMAAEGQLMFKLNNTAAWLEALATEDPAKYKAVMLQARRDRAKWHQTYEDRKKELREKEETKMRQKAEEHAANLRKKQLQMETQRKMLQKHGGPVSCESSCRDFIEQLSVSPLSDRKQKDILRTHIMYIKATNPEMAKSNKLFVLSSKGDPHPFTQLAANLQAIVTSPAFTPDTNTGQTSEHTVGSSASSFSKEDAEDEISRMKAQFLSKAINDTVHERETESEAEKRNDKESEGQNEESNGDGVEREEE</sequence>
<dbReference type="PANTHER" id="PTHR11046:SF29">
    <property type="match status" value="1"/>
</dbReference>
<feature type="compositionally biased region" description="Acidic residues" evidence="3">
    <location>
        <begin position="261"/>
        <end position="276"/>
    </location>
</feature>
<dbReference type="InterPro" id="IPR022894">
    <property type="entry name" value="Oligoribonuclease"/>
</dbReference>
<protein>
    <submittedName>
        <fullName evidence="4">Hypp3422 protein</fullName>
    </submittedName>
</protein>
<dbReference type="EMBL" id="OV696690">
    <property type="protein sequence ID" value="CAH1266569.1"/>
    <property type="molecule type" value="Genomic_DNA"/>
</dbReference>
<evidence type="ECO:0000256" key="2">
    <source>
        <dbReference type="SAM" id="Coils"/>
    </source>
</evidence>
<keyword evidence="1" id="KW-0378">Hydrolase</keyword>
<proteinExistence type="predicted"/>
<feature type="compositionally biased region" description="Basic and acidic residues" evidence="3">
    <location>
        <begin position="241"/>
        <end position="260"/>
    </location>
</feature>
<organism evidence="4 5">
    <name type="scientific">Branchiostoma lanceolatum</name>
    <name type="common">Common lancelet</name>
    <name type="synonym">Amphioxus lanceolatum</name>
    <dbReference type="NCBI Taxonomy" id="7740"/>
    <lineage>
        <taxon>Eukaryota</taxon>
        <taxon>Metazoa</taxon>
        <taxon>Chordata</taxon>
        <taxon>Cephalochordata</taxon>
        <taxon>Leptocardii</taxon>
        <taxon>Amphioxiformes</taxon>
        <taxon>Branchiostomatidae</taxon>
        <taxon>Branchiostoma</taxon>
    </lineage>
</organism>
<evidence type="ECO:0000313" key="4">
    <source>
        <dbReference type="EMBL" id="CAH1266569.1"/>
    </source>
</evidence>
<evidence type="ECO:0000256" key="3">
    <source>
        <dbReference type="SAM" id="MobiDB-lite"/>
    </source>
</evidence>
<accession>A0A8K0A1Y1</accession>
<dbReference type="Proteomes" id="UP000838412">
    <property type="component" value="Chromosome 5"/>
</dbReference>
<feature type="coiled-coil region" evidence="2">
    <location>
        <begin position="71"/>
        <end position="110"/>
    </location>
</feature>
<name>A0A8K0A1Y1_BRALA</name>
<dbReference type="GO" id="GO:0000175">
    <property type="term" value="F:3'-5'-RNA exonuclease activity"/>
    <property type="evidence" value="ECO:0007669"/>
    <property type="project" value="InterPro"/>
</dbReference>
<gene>
    <name evidence="4" type="primary">Hypp3422</name>
    <name evidence="4" type="ORF">BLAG_LOCUS20133</name>
</gene>
<dbReference type="PANTHER" id="PTHR11046">
    <property type="entry name" value="OLIGORIBONUCLEASE, MITOCHONDRIAL"/>
    <property type="match status" value="1"/>
</dbReference>
<keyword evidence="5" id="KW-1185">Reference proteome</keyword>
<reference evidence="4" key="1">
    <citation type="submission" date="2022-01" db="EMBL/GenBank/DDBJ databases">
        <authorList>
            <person name="Braso-Vives M."/>
        </authorList>
    </citation>
    <scope>NUCLEOTIDE SEQUENCE</scope>
</reference>
<evidence type="ECO:0000313" key="5">
    <source>
        <dbReference type="Proteomes" id="UP000838412"/>
    </source>
</evidence>
<dbReference type="AlphaFoldDB" id="A0A8K0A1Y1"/>